<feature type="compositionally biased region" description="Acidic residues" evidence="2">
    <location>
        <begin position="245"/>
        <end position="255"/>
    </location>
</feature>
<feature type="compositionally biased region" description="Polar residues" evidence="2">
    <location>
        <begin position="1"/>
        <end position="13"/>
    </location>
</feature>
<keyword evidence="1" id="KW-0862">Zinc</keyword>
<feature type="region of interest" description="Disordered" evidence="2">
    <location>
        <begin position="244"/>
        <end position="270"/>
    </location>
</feature>
<accession>A0ABC8J0F2</accession>
<name>A0ABC8J0F2_ERUVS</name>
<dbReference type="EMBL" id="CAKOAT010052933">
    <property type="protein sequence ID" value="CAH8299809.1"/>
    <property type="molecule type" value="Genomic_DNA"/>
</dbReference>
<reference evidence="4 5" key="1">
    <citation type="submission" date="2022-03" db="EMBL/GenBank/DDBJ databases">
        <authorList>
            <person name="Macdonald S."/>
            <person name="Ahmed S."/>
            <person name="Newling K."/>
        </authorList>
    </citation>
    <scope>NUCLEOTIDE SEQUENCE [LARGE SCALE GENOMIC DNA]</scope>
</reference>
<dbReference type="AlphaFoldDB" id="A0ABC8J0F2"/>
<evidence type="ECO:0000256" key="1">
    <source>
        <dbReference type="PROSITE-ProRule" id="PRU00042"/>
    </source>
</evidence>
<proteinExistence type="predicted"/>
<dbReference type="SUPFAM" id="SSF57667">
    <property type="entry name" value="beta-beta-alpha zinc fingers"/>
    <property type="match status" value="1"/>
</dbReference>
<evidence type="ECO:0000313" key="4">
    <source>
        <dbReference type="EMBL" id="CAH8299809.1"/>
    </source>
</evidence>
<sequence length="270" mass="29685">MENQVVSSSTSPTPIEAMEEIPAERNNLRLGSPQEAMSSPSFRSGPVGTGGEIMKLYPTKSNKIYTCPFCKKGFPTSQALGGHQNAHKQERDWSKKQKEMEADFPGLTFSYTLLEKPHLILSGYSRDALSNDNHLGFTLEPIKRPRSGMYPSFGSGLNNVAIVPRITTPTRFFNGTTCTNGSSSMGLASRPSYNNNNPPMIPRNLPPFTPPLRATNVSSVYYSQKNVLSEENLISKVGNDKIVQIDDDDDDDQTEEGISKSWGTDLSLSL</sequence>
<feature type="region of interest" description="Disordered" evidence="2">
    <location>
        <begin position="1"/>
        <end position="47"/>
    </location>
</feature>
<dbReference type="PROSITE" id="PS50157">
    <property type="entry name" value="ZINC_FINGER_C2H2_2"/>
    <property type="match status" value="1"/>
</dbReference>
<dbReference type="PANTHER" id="PTHR45730">
    <property type="entry name" value="ZINC FINGER PROTEIN JAGGED"/>
    <property type="match status" value="1"/>
</dbReference>
<dbReference type="InterPro" id="IPR013087">
    <property type="entry name" value="Znf_C2H2_type"/>
</dbReference>
<evidence type="ECO:0000313" key="5">
    <source>
        <dbReference type="Proteomes" id="UP001642260"/>
    </source>
</evidence>
<keyword evidence="5" id="KW-1185">Reference proteome</keyword>
<dbReference type="PROSITE" id="PS00028">
    <property type="entry name" value="ZINC_FINGER_C2H2_1"/>
    <property type="match status" value="1"/>
</dbReference>
<dbReference type="InterPro" id="IPR045320">
    <property type="entry name" value="JAGGED/SL1-like"/>
</dbReference>
<gene>
    <name evidence="4" type="ORF">ERUC_LOCUS2628</name>
</gene>
<evidence type="ECO:0000256" key="2">
    <source>
        <dbReference type="SAM" id="MobiDB-lite"/>
    </source>
</evidence>
<keyword evidence="1" id="KW-0479">Metal-binding</keyword>
<keyword evidence="1" id="KW-0863">Zinc-finger</keyword>
<feature type="compositionally biased region" description="Polar residues" evidence="2">
    <location>
        <begin position="261"/>
        <end position="270"/>
    </location>
</feature>
<dbReference type="InterPro" id="IPR036236">
    <property type="entry name" value="Znf_C2H2_sf"/>
</dbReference>
<protein>
    <recommendedName>
        <fullName evidence="3">C2H2-type domain-containing protein</fullName>
    </recommendedName>
</protein>
<dbReference type="FunFam" id="3.30.160.60:FF:003639">
    <property type="entry name" value="C2H2 and C2HC zinc fingers superfamily protein"/>
    <property type="match status" value="1"/>
</dbReference>
<dbReference type="Pfam" id="PF13912">
    <property type="entry name" value="zf-C2H2_6"/>
    <property type="match status" value="1"/>
</dbReference>
<evidence type="ECO:0000259" key="3">
    <source>
        <dbReference type="PROSITE" id="PS50157"/>
    </source>
</evidence>
<dbReference type="GO" id="GO:0008270">
    <property type="term" value="F:zinc ion binding"/>
    <property type="evidence" value="ECO:0007669"/>
    <property type="project" value="UniProtKB-KW"/>
</dbReference>
<feature type="domain" description="C2H2-type" evidence="3">
    <location>
        <begin position="65"/>
        <end position="92"/>
    </location>
</feature>
<comment type="caution">
    <text evidence="4">The sequence shown here is derived from an EMBL/GenBank/DDBJ whole genome shotgun (WGS) entry which is preliminary data.</text>
</comment>
<dbReference type="PANTHER" id="PTHR45730:SF34">
    <property type="entry name" value="C2H2 AND C2HC ZINC FINGERS SUPERFAMILY PROTEIN"/>
    <property type="match status" value="1"/>
</dbReference>
<dbReference type="Gene3D" id="3.30.160.60">
    <property type="entry name" value="Classic Zinc Finger"/>
    <property type="match status" value="1"/>
</dbReference>
<organism evidence="4 5">
    <name type="scientific">Eruca vesicaria subsp. sativa</name>
    <name type="common">Garden rocket</name>
    <name type="synonym">Eruca sativa</name>
    <dbReference type="NCBI Taxonomy" id="29727"/>
    <lineage>
        <taxon>Eukaryota</taxon>
        <taxon>Viridiplantae</taxon>
        <taxon>Streptophyta</taxon>
        <taxon>Embryophyta</taxon>
        <taxon>Tracheophyta</taxon>
        <taxon>Spermatophyta</taxon>
        <taxon>Magnoliopsida</taxon>
        <taxon>eudicotyledons</taxon>
        <taxon>Gunneridae</taxon>
        <taxon>Pentapetalae</taxon>
        <taxon>rosids</taxon>
        <taxon>malvids</taxon>
        <taxon>Brassicales</taxon>
        <taxon>Brassicaceae</taxon>
        <taxon>Brassiceae</taxon>
        <taxon>Eruca</taxon>
    </lineage>
</organism>
<dbReference type="Proteomes" id="UP001642260">
    <property type="component" value="Unassembled WGS sequence"/>
</dbReference>